<dbReference type="RefSeq" id="WP_212142322.1">
    <property type="nucleotide sequence ID" value="NZ_JAGSSW010000008.1"/>
</dbReference>
<sequence>MSDENIIKKTCKELGLTYKQLGELIGYSEGAIKSAINSGNISEPMKRAIELYQETLNLKAELEKSEAFKSNLKDFLKG</sequence>
<protein>
    <submittedName>
        <fullName evidence="1">Transcriptional regulator</fullName>
    </submittedName>
</protein>
<dbReference type="InterPro" id="IPR010982">
    <property type="entry name" value="Lambda_DNA-bd_dom_sf"/>
</dbReference>
<evidence type="ECO:0000313" key="2">
    <source>
        <dbReference type="Proteomes" id="UP000682951"/>
    </source>
</evidence>
<name>A0ABS5HJJ0_9BACT</name>
<reference evidence="1 2" key="1">
    <citation type="submission" date="2021-04" db="EMBL/GenBank/DDBJ databases">
        <title>Molecular and phenotypic characterization and identification of bacterial isolates recovered from the Anatolian ground squirrels (Spermophilus xanthoprymnus) and which have the potential to form a new species in the Campylobacter genus.</title>
        <authorList>
            <person name="Aydin F."/>
            <person name="Abay S."/>
            <person name="Kayman T."/>
            <person name="Karakaya E."/>
            <person name="Mustak H.K."/>
            <person name="Mustak I.B."/>
            <person name="Bilgin N."/>
            <person name="Duzler A."/>
            <person name="Sahin O."/>
            <person name="Guran O."/>
            <person name="Saticioglu I.B."/>
        </authorList>
    </citation>
    <scope>NUCLEOTIDE SEQUENCE [LARGE SCALE GENOMIC DNA]</scope>
    <source>
        <strain evidence="2">faydin-G24</strain>
    </source>
</reference>
<comment type="caution">
    <text evidence="1">The sequence shown here is derived from an EMBL/GenBank/DDBJ whole genome shotgun (WGS) entry which is preliminary data.</text>
</comment>
<dbReference type="SUPFAM" id="SSF47413">
    <property type="entry name" value="lambda repressor-like DNA-binding domains"/>
    <property type="match status" value="1"/>
</dbReference>
<keyword evidence="2" id="KW-1185">Reference proteome</keyword>
<dbReference type="EMBL" id="JAGSSW010000008">
    <property type="protein sequence ID" value="MBR8464434.1"/>
    <property type="molecule type" value="Genomic_DNA"/>
</dbReference>
<gene>
    <name evidence="1" type="ORF">KDD93_07635</name>
</gene>
<dbReference type="Proteomes" id="UP000682951">
    <property type="component" value="Unassembled WGS sequence"/>
</dbReference>
<proteinExistence type="predicted"/>
<evidence type="ECO:0000313" key="1">
    <source>
        <dbReference type="EMBL" id="MBR8464434.1"/>
    </source>
</evidence>
<organism evidence="1 2">
    <name type="scientific">Campylobacter anatolicus</name>
    <dbReference type="NCBI Taxonomy" id="2829105"/>
    <lineage>
        <taxon>Bacteria</taxon>
        <taxon>Pseudomonadati</taxon>
        <taxon>Campylobacterota</taxon>
        <taxon>Epsilonproteobacteria</taxon>
        <taxon>Campylobacterales</taxon>
        <taxon>Campylobacteraceae</taxon>
        <taxon>Campylobacter</taxon>
    </lineage>
</organism>
<accession>A0ABS5HJJ0</accession>